<evidence type="ECO:0000256" key="8">
    <source>
        <dbReference type="ARBA" id="ARBA00023136"/>
    </source>
</evidence>
<dbReference type="EMBL" id="JAATJH010000005">
    <property type="protein sequence ID" value="NJC27619.1"/>
    <property type="molecule type" value="Genomic_DNA"/>
</dbReference>
<evidence type="ECO:0000256" key="3">
    <source>
        <dbReference type="ARBA" id="ARBA00022519"/>
    </source>
</evidence>
<keyword evidence="2" id="KW-1003">Cell membrane</keyword>
<proteinExistence type="predicted"/>
<sequence>MSSILGIFLHAVGGFAAGSFYIPFKRVRDWAWESAWLVNGVAAWILVPLVVALLTVPGTFEVLKEALAAERSAAGYTFLFGLLWGVGGLTFGLSLRYLGVALGTTVALGCCAAFGTLVPPIIEGTLAEKFASTSGLVVLAGLLICFAGIAVGGYAGLLRERGATADKQDGEEERDTRKGVLVAVVSGLLSACFAFGLASGAPIAELAVARQTAPLFQSSPVLVILLWGGFLTNVVYCLYRNGVNKTFGDYGNSSTPLVSNYLWAGLAGMTWYFQFMFYGMGSTFLGPAYDFASWSIHMAFIIFFGNAWGLYFDEWAGVSRGTKRVLYTSLALLLVSVILIGAGS</sequence>
<feature type="transmembrane region" description="Helical" evidence="9">
    <location>
        <begin position="221"/>
        <end position="239"/>
    </location>
</feature>
<evidence type="ECO:0000256" key="9">
    <source>
        <dbReference type="SAM" id="Phobius"/>
    </source>
</evidence>
<evidence type="ECO:0000256" key="5">
    <source>
        <dbReference type="ARBA" id="ARBA00022692"/>
    </source>
</evidence>
<comment type="caution">
    <text evidence="10">The sequence shown here is derived from an EMBL/GenBank/DDBJ whole genome shotgun (WGS) entry which is preliminary data.</text>
</comment>
<dbReference type="Pfam" id="PF06379">
    <property type="entry name" value="RhaT"/>
    <property type="match status" value="1"/>
</dbReference>
<evidence type="ECO:0000256" key="7">
    <source>
        <dbReference type="ARBA" id="ARBA00022989"/>
    </source>
</evidence>
<keyword evidence="8 9" id="KW-0472">Membrane</keyword>
<feature type="transmembrane region" description="Helical" evidence="9">
    <location>
        <begin position="260"/>
        <end position="279"/>
    </location>
</feature>
<feature type="transmembrane region" description="Helical" evidence="9">
    <location>
        <begin position="134"/>
        <end position="158"/>
    </location>
</feature>
<keyword evidence="5 9" id="KW-0812">Transmembrane</keyword>
<evidence type="ECO:0000256" key="1">
    <source>
        <dbReference type="ARBA" id="ARBA00022448"/>
    </source>
</evidence>
<feature type="transmembrane region" description="Helical" evidence="9">
    <location>
        <begin position="6"/>
        <end position="24"/>
    </location>
</feature>
<feature type="transmembrane region" description="Helical" evidence="9">
    <location>
        <begin position="74"/>
        <end position="93"/>
    </location>
</feature>
<keyword evidence="4" id="KW-0762">Sugar transport</keyword>
<dbReference type="RefSeq" id="WP_168038878.1">
    <property type="nucleotide sequence ID" value="NZ_JAATJH010000005.1"/>
</dbReference>
<feature type="transmembrane region" description="Helical" evidence="9">
    <location>
        <begin position="36"/>
        <end position="54"/>
    </location>
</feature>
<keyword evidence="7 9" id="KW-1133">Transmembrane helix</keyword>
<reference evidence="10 11" key="1">
    <citation type="submission" date="2020-03" db="EMBL/GenBank/DDBJ databases">
        <title>Genomic Encyclopedia of Type Strains, Phase IV (KMG-IV): sequencing the most valuable type-strain genomes for metagenomic binning, comparative biology and taxonomic classification.</title>
        <authorList>
            <person name="Goeker M."/>
        </authorList>
    </citation>
    <scope>NUCLEOTIDE SEQUENCE [LARGE SCALE GENOMIC DNA]</scope>
    <source>
        <strain evidence="10 11">DSM 105096</strain>
    </source>
</reference>
<feature type="transmembrane region" description="Helical" evidence="9">
    <location>
        <begin position="100"/>
        <end position="122"/>
    </location>
</feature>
<keyword evidence="6" id="KW-0769">Symport</keyword>
<feature type="transmembrane region" description="Helical" evidence="9">
    <location>
        <begin position="291"/>
        <end position="312"/>
    </location>
</feature>
<dbReference type="Proteomes" id="UP000770785">
    <property type="component" value="Unassembled WGS sequence"/>
</dbReference>
<evidence type="ECO:0000313" key="11">
    <source>
        <dbReference type="Proteomes" id="UP000770785"/>
    </source>
</evidence>
<keyword evidence="1" id="KW-0813">Transport</keyword>
<evidence type="ECO:0000256" key="2">
    <source>
        <dbReference type="ARBA" id="ARBA00022475"/>
    </source>
</evidence>
<evidence type="ECO:0000313" key="10">
    <source>
        <dbReference type="EMBL" id="NJC27619.1"/>
    </source>
</evidence>
<dbReference type="InterPro" id="IPR004673">
    <property type="entry name" value="L-rhamnose-proton_sym_RhaT"/>
</dbReference>
<keyword evidence="11" id="KW-1185">Reference proteome</keyword>
<gene>
    <name evidence="10" type="ORF">GGR27_003136</name>
</gene>
<keyword evidence="3" id="KW-0997">Cell inner membrane</keyword>
<protein>
    <submittedName>
        <fullName evidence="10">L-rhamnose-H+ transport protein</fullName>
    </submittedName>
</protein>
<evidence type="ECO:0000256" key="4">
    <source>
        <dbReference type="ARBA" id="ARBA00022597"/>
    </source>
</evidence>
<evidence type="ECO:0000256" key="6">
    <source>
        <dbReference type="ARBA" id="ARBA00022847"/>
    </source>
</evidence>
<feature type="transmembrane region" description="Helical" evidence="9">
    <location>
        <begin position="179"/>
        <end position="201"/>
    </location>
</feature>
<name>A0ABX0XFD7_9BACT</name>
<feature type="transmembrane region" description="Helical" evidence="9">
    <location>
        <begin position="324"/>
        <end position="343"/>
    </location>
</feature>
<organism evidence="10 11">
    <name type="scientific">Neolewinella antarctica</name>
    <dbReference type="NCBI Taxonomy" id="442734"/>
    <lineage>
        <taxon>Bacteria</taxon>
        <taxon>Pseudomonadati</taxon>
        <taxon>Bacteroidota</taxon>
        <taxon>Saprospiria</taxon>
        <taxon>Saprospirales</taxon>
        <taxon>Lewinellaceae</taxon>
        <taxon>Neolewinella</taxon>
    </lineage>
</organism>
<accession>A0ABX0XFD7</accession>